<dbReference type="RefSeq" id="WP_123556699.1">
    <property type="nucleotide sequence ID" value="NZ_JBEYIY010000003.1"/>
</dbReference>
<reference evidence="1 2" key="1">
    <citation type="submission" date="2018-11" db="EMBL/GenBank/DDBJ databases">
        <title>Sequencing the genomes of 1000 actinobacteria strains.</title>
        <authorList>
            <person name="Klenk H.-P."/>
        </authorList>
    </citation>
    <scope>NUCLEOTIDE SEQUENCE [LARGE SCALE GENOMIC DNA]</scope>
    <source>
        <strain evidence="1 2">DSM 44780</strain>
    </source>
</reference>
<dbReference type="Proteomes" id="UP000267408">
    <property type="component" value="Unassembled WGS sequence"/>
</dbReference>
<name>A0A8G1UJ75_9ACTN</name>
<organism evidence="1 2">
    <name type="scientific">Kitasatospora cineracea</name>
    <dbReference type="NCBI Taxonomy" id="88074"/>
    <lineage>
        <taxon>Bacteria</taxon>
        <taxon>Bacillati</taxon>
        <taxon>Actinomycetota</taxon>
        <taxon>Actinomycetes</taxon>
        <taxon>Kitasatosporales</taxon>
        <taxon>Streptomycetaceae</taxon>
        <taxon>Kitasatospora</taxon>
    </lineage>
</organism>
<dbReference type="OrthoDB" id="3873695at2"/>
<accession>A0A8G1UJ75</accession>
<proteinExistence type="predicted"/>
<dbReference type="EMBL" id="RJVJ01000001">
    <property type="protein sequence ID" value="ROR45025.1"/>
    <property type="molecule type" value="Genomic_DNA"/>
</dbReference>
<dbReference type="AlphaFoldDB" id="A0A8G1UJ75"/>
<comment type="caution">
    <text evidence="1">The sequence shown here is derived from an EMBL/GenBank/DDBJ whole genome shotgun (WGS) entry which is preliminary data.</text>
</comment>
<gene>
    <name evidence="1" type="ORF">EDD39_3236</name>
</gene>
<protein>
    <submittedName>
        <fullName evidence="1">Uncharacterized protein</fullName>
    </submittedName>
</protein>
<evidence type="ECO:0000313" key="2">
    <source>
        <dbReference type="Proteomes" id="UP000267408"/>
    </source>
</evidence>
<sequence>MAVTVTVRLPAAPGVPARCDRHLAARTDEPARVRHLADVLHGEHPDGSDEELWRRHPGCAVLALRGPDGLVRVRFRGGTLTLRPGPAAPDPAALAGSLVHALLSAATARQQRQQQ</sequence>
<evidence type="ECO:0000313" key="1">
    <source>
        <dbReference type="EMBL" id="ROR45025.1"/>
    </source>
</evidence>